<protein>
    <submittedName>
        <fullName evidence="3">Uncharacterized protein</fullName>
    </submittedName>
</protein>
<gene>
    <name evidence="3" type="ORF">IEZ26_10045</name>
</gene>
<accession>A0ABR8NCS5</accession>
<organism evidence="3 4">
    <name type="scientific">Nocardioides cavernae</name>
    <dbReference type="NCBI Taxonomy" id="1921566"/>
    <lineage>
        <taxon>Bacteria</taxon>
        <taxon>Bacillati</taxon>
        <taxon>Actinomycetota</taxon>
        <taxon>Actinomycetes</taxon>
        <taxon>Propionibacteriales</taxon>
        <taxon>Nocardioidaceae</taxon>
        <taxon>Nocardioides</taxon>
    </lineage>
</organism>
<dbReference type="EMBL" id="JACXYZ010000001">
    <property type="protein sequence ID" value="MBD3924960.1"/>
    <property type="molecule type" value="Genomic_DNA"/>
</dbReference>
<evidence type="ECO:0000256" key="2">
    <source>
        <dbReference type="SAM" id="MobiDB-lite"/>
    </source>
</evidence>
<sequence>MPDPSTPDERARARIREAEARADELVVRLARLRAGQPVGADDIDRALRAVVESQRHSADAHARAGAAHRRAAEAHRSAALMADGSGHPHRADQHRSAARADDEAAELDEIAARPRADGAG</sequence>
<dbReference type="Proteomes" id="UP000618818">
    <property type="component" value="Unassembled WGS sequence"/>
</dbReference>
<feature type="compositionally biased region" description="Basic and acidic residues" evidence="2">
    <location>
        <begin position="89"/>
        <end position="102"/>
    </location>
</feature>
<feature type="compositionally biased region" description="Basic and acidic residues" evidence="2">
    <location>
        <begin position="110"/>
        <end position="120"/>
    </location>
</feature>
<evidence type="ECO:0000256" key="1">
    <source>
        <dbReference type="SAM" id="Coils"/>
    </source>
</evidence>
<feature type="region of interest" description="Disordered" evidence="2">
    <location>
        <begin position="56"/>
        <end position="120"/>
    </location>
</feature>
<proteinExistence type="predicted"/>
<evidence type="ECO:0000313" key="3">
    <source>
        <dbReference type="EMBL" id="MBD3924960.1"/>
    </source>
</evidence>
<name>A0ABR8NCS5_9ACTN</name>
<keyword evidence="4" id="KW-1185">Reference proteome</keyword>
<feature type="coiled-coil region" evidence="1">
    <location>
        <begin position="8"/>
        <end position="35"/>
    </location>
</feature>
<keyword evidence="1" id="KW-0175">Coiled coil</keyword>
<comment type="caution">
    <text evidence="3">The sequence shown here is derived from an EMBL/GenBank/DDBJ whole genome shotgun (WGS) entry which is preliminary data.</text>
</comment>
<reference evidence="3 4" key="1">
    <citation type="submission" date="2020-09" db="EMBL/GenBank/DDBJ databases">
        <title>novel species in genus Nocardioides.</title>
        <authorList>
            <person name="Zhang G."/>
        </authorList>
    </citation>
    <scope>NUCLEOTIDE SEQUENCE [LARGE SCALE GENOMIC DNA]</scope>
    <source>
        <strain evidence="3 4">KCTC 39551</strain>
    </source>
</reference>
<evidence type="ECO:0000313" key="4">
    <source>
        <dbReference type="Proteomes" id="UP000618818"/>
    </source>
</evidence>
<dbReference type="RefSeq" id="WP_191194664.1">
    <property type="nucleotide sequence ID" value="NZ_JACXYZ010000001.1"/>
</dbReference>